<dbReference type="Gene3D" id="1.10.287.630">
    <property type="entry name" value="Helix hairpin bin"/>
    <property type="match status" value="1"/>
</dbReference>
<dbReference type="SMART" id="SM00100">
    <property type="entry name" value="cNMP"/>
    <property type="match status" value="1"/>
</dbReference>
<gene>
    <name evidence="15" type="ORF">Vbra_10016</name>
</gene>
<keyword evidence="11" id="KW-0407">Ion channel</keyword>
<feature type="domain" description="Cyclic nucleotide-binding" evidence="14">
    <location>
        <begin position="416"/>
        <end position="514"/>
    </location>
</feature>
<evidence type="ECO:0000256" key="2">
    <source>
        <dbReference type="ARBA" id="ARBA00022448"/>
    </source>
</evidence>
<feature type="region of interest" description="Disordered" evidence="12">
    <location>
        <begin position="635"/>
        <end position="656"/>
    </location>
</feature>
<evidence type="ECO:0000259" key="14">
    <source>
        <dbReference type="PROSITE" id="PS50042"/>
    </source>
</evidence>
<dbReference type="GO" id="GO:0042391">
    <property type="term" value="P:regulation of membrane potential"/>
    <property type="evidence" value="ECO:0007669"/>
    <property type="project" value="TreeGrafter"/>
</dbReference>
<dbReference type="OrthoDB" id="422763at2759"/>
<dbReference type="PANTHER" id="PTHR10217:SF435">
    <property type="entry name" value="POTASSIUM VOLTAGE-GATED CHANNEL PROTEIN EAG"/>
    <property type="match status" value="1"/>
</dbReference>
<dbReference type="Pfam" id="PF00520">
    <property type="entry name" value="Ion_trans"/>
    <property type="match status" value="1"/>
</dbReference>
<keyword evidence="5" id="KW-0631">Potassium channel</keyword>
<dbReference type="PROSITE" id="PS50042">
    <property type="entry name" value="CNMP_BINDING_3"/>
    <property type="match status" value="1"/>
</dbReference>
<dbReference type="SUPFAM" id="SSF81324">
    <property type="entry name" value="Voltage-gated potassium channels"/>
    <property type="match status" value="1"/>
</dbReference>
<evidence type="ECO:0000256" key="6">
    <source>
        <dbReference type="ARBA" id="ARBA00022882"/>
    </source>
</evidence>
<evidence type="ECO:0000256" key="3">
    <source>
        <dbReference type="ARBA" id="ARBA00022538"/>
    </source>
</evidence>
<dbReference type="Pfam" id="PF00027">
    <property type="entry name" value="cNMP_binding"/>
    <property type="match status" value="1"/>
</dbReference>
<evidence type="ECO:0000256" key="4">
    <source>
        <dbReference type="ARBA" id="ARBA00022692"/>
    </source>
</evidence>
<keyword evidence="16" id="KW-1185">Reference proteome</keyword>
<evidence type="ECO:0000256" key="11">
    <source>
        <dbReference type="ARBA" id="ARBA00023303"/>
    </source>
</evidence>
<feature type="compositionally biased region" description="Polar residues" evidence="12">
    <location>
        <begin position="642"/>
        <end position="651"/>
    </location>
</feature>
<evidence type="ECO:0000256" key="8">
    <source>
        <dbReference type="ARBA" id="ARBA00022989"/>
    </source>
</evidence>
<dbReference type="CDD" id="cd00038">
    <property type="entry name" value="CAP_ED"/>
    <property type="match status" value="1"/>
</dbReference>
<evidence type="ECO:0000256" key="9">
    <source>
        <dbReference type="ARBA" id="ARBA00023065"/>
    </source>
</evidence>
<organism evidence="15 16">
    <name type="scientific">Vitrella brassicaformis (strain CCMP3155)</name>
    <dbReference type="NCBI Taxonomy" id="1169540"/>
    <lineage>
        <taxon>Eukaryota</taxon>
        <taxon>Sar</taxon>
        <taxon>Alveolata</taxon>
        <taxon>Colpodellida</taxon>
        <taxon>Vitrellaceae</taxon>
        <taxon>Vitrella</taxon>
    </lineage>
</organism>
<name>A0A0G4GHL9_VITBC</name>
<feature type="region of interest" description="Disordered" evidence="12">
    <location>
        <begin position="1"/>
        <end position="22"/>
    </location>
</feature>
<keyword evidence="6" id="KW-0851">Voltage-gated channel</keyword>
<keyword evidence="7" id="KW-0630">Potassium</keyword>
<dbReference type="VEuPathDB" id="CryptoDB:Vbra_10016"/>
<keyword evidence="8 13" id="KW-1133">Transmembrane helix</keyword>
<feature type="transmembrane region" description="Helical" evidence="13">
    <location>
        <begin position="226"/>
        <end position="247"/>
    </location>
</feature>
<dbReference type="Proteomes" id="UP000041254">
    <property type="component" value="Unassembled WGS sequence"/>
</dbReference>
<feature type="transmembrane region" description="Helical" evidence="13">
    <location>
        <begin position="109"/>
        <end position="131"/>
    </location>
</feature>
<sequence>MEKSGVGASGDEPKSPFRSSTTFEERSMMEDLIQENIEIEINENAFSSLESPDLEKARLAIPSHFLIISPDSTFRVVWDLVGVVFILYQTLMIPFLLSFSVTPTGGWYVWEWFVDSFFISDIFLNFVTGYYDKGHLIMKQRKIAYTYSLGWCLVDTPASFPYEFVYGLASGGGANSALSAPRLLRFLRFAKMFRVLRLLRVLKLNRLLFKIEEHLNWDALSVAFEALKLGCIIVFLAHWSACCFFAIGRMSERRFDSDKSADPGENTSWLIKFHFRDKPIVDQYVASVYWTLTTVATVGLGDVVPTNTYERIYANVLMVMACGTFAMVVGNLTTVANRANEETKANYSMIKRIVKYMNAHNCPRFLKYKVKRYLEFVLTHSHRADGVADVLELLSPSLKTEMAMALVGRVLTRFPLFAELGKRFLRQVAMKCHMISFAPGDVVCQAGQLMTEMYFVISGRVQLCAPTDSDAFLKGDAGIRMTGSYFNEASLFDETARSSLCVCRTFCNILVVDRADVLSSLEHFPALVEKYENYQERADSNKASGMPLTKRTTWLGMATTVDSGQEEKPHTRGGPKGAIASLGEHLWSISRPLWSPFTRWKEEYELKRSTTDQIASIGQLWSAKKAATIWKKNSARRHQKLESQSSSNAAKTASDVDLETSEALEALDTGISQQLNVLLGNPQTEDAPQSSVSLAPRTARTFHHAPQLPSLVPHPLCAFTATWSKASLVQQTTVSLPRLDHVVVTSGGISPFLGGRVSGRQASGRRWRPAVVGGAAWCCL</sequence>
<protein>
    <recommendedName>
        <fullName evidence="14">Cyclic nucleotide-binding domain-containing protein</fullName>
    </recommendedName>
</protein>
<reference evidence="15 16" key="1">
    <citation type="submission" date="2014-11" db="EMBL/GenBank/DDBJ databases">
        <authorList>
            <person name="Zhu J."/>
            <person name="Qi W."/>
            <person name="Song R."/>
        </authorList>
    </citation>
    <scope>NUCLEOTIDE SEQUENCE [LARGE SCALE GENOMIC DNA]</scope>
</reference>
<dbReference type="InParanoid" id="A0A0G4GHL9"/>
<evidence type="ECO:0000256" key="10">
    <source>
        <dbReference type="ARBA" id="ARBA00023136"/>
    </source>
</evidence>
<dbReference type="PANTHER" id="PTHR10217">
    <property type="entry name" value="VOLTAGE AND LIGAND GATED POTASSIUM CHANNEL"/>
    <property type="match status" value="1"/>
</dbReference>
<feature type="transmembrane region" description="Helical" evidence="13">
    <location>
        <begin position="312"/>
        <end position="332"/>
    </location>
</feature>
<dbReference type="InterPro" id="IPR050818">
    <property type="entry name" value="KCNH_animal-type"/>
</dbReference>
<feature type="transmembrane region" description="Helical" evidence="13">
    <location>
        <begin position="143"/>
        <end position="162"/>
    </location>
</feature>
<dbReference type="PhylomeDB" id="A0A0G4GHL9"/>
<dbReference type="PRINTS" id="PR01463">
    <property type="entry name" value="EAGCHANLFMLY"/>
</dbReference>
<dbReference type="InterPro" id="IPR018490">
    <property type="entry name" value="cNMP-bd_dom_sf"/>
</dbReference>
<proteinExistence type="predicted"/>
<dbReference type="InterPro" id="IPR003938">
    <property type="entry name" value="K_chnl_volt-dep_EAG/ELK/ERG"/>
</dbReference>
<dbReference type="GO" id="GO:0005249">
    <property type="term" value="F:voltage-gated potassium channel activity"/>
    <property type="evidence" value="ECO:0007669"/>
    <property type="project" value="InterPro"/>
</dbReference>
<keyword evidence="9" id="KW-0406">Ion transport</keyword>
<dbReference type="GO" id="GO:0034702">
    <property type="term" value="C:monoatomic ion channel complex"/>
    <property type="evidence" value="ECO:0007669"/>
    <property type="project" value="UniProtKB-KW"/>
</dbReference>
<evidence type="ECO:0000256" key="7">
    <source>
        <dbReference type="ARBA" id="ARBA00022958"/>
    </source>
</evidence>
<keyword evidence="2" id="KW-0813">Transport</keyword>
<feature type="transmembrane region" description="Helical" evidence="13">
    <location>
        <begin position="76"/>
        <end position="97"/>
    </location>
</feature>
<dbReference type="InterPro" id="IPR000595">
    <property type="entry name" value="cNMP-bd_dom"/>
</dbReference>
<dbReference type="InterPro" id="IPR014710">
    <property type="entry name" value="RmlC-like_jellyroll"/>
</dbReference>
<dbReference type="Gene3D" id="2.60.120.10">
    <property type="entry name" value="Jelly Rolls"/>
    <property type="match status" value="1"/>
</dbReference>
<dbReference type="AlphaFoldDB" id="A0A0G4GHL9"/>
<evidence type="ECO:0000256" key="12">
    <source>
        <dbReference type="SAM" id="MobiDB-lite"/>
    </source>
</evidence>
<evidence type="ECO:0000256" key="13">
    <source>
        <dbReference type="SAM" id="Phobius"/>
    </source>
</evidence>
<keyword evidence="3" id="KW-0633">Potassium transport</keyword>
<evidence type="ECO:0000256" key="5">
    <source>
        <dbReference type="ARBA" id="ARBA00022826"/>
    </source>
</evidence>
<dbReference type="EMBL" id="CDMY01000666">
    <property type="protein sequence ID" value="CEM29188.1"/>
    <property type="molecule type" value="Genomic_DNA"/>
</dbReference>
<evidence type="ECO:0000313" key="15">
    <source>
        <dbReference type="EMBL" id="CEM29188.1"/>
    </source>
</evidence>
<dbReference type="GO" id="GO:0005886">
    <property type="term" value="C:plasma membrane"/>
    <property type="evidence" value="ECO:0007669"/>
    <property type="project" value="TreeGrafter"/>
</dbReference>
<comment type="subcellular location">
    <subcellularLocation>
        <location evidence="1">Membrane</location>
        <topology evidence="1">Multi-pass membrane protein</topology>
    </subcellularLocation>
</comment>
<keyword evidence="4 13" id="KW-0812">Transmembrane</keyword>
<evidence type="ECO:0000313" key="16">
    <source>
        <dbReference type="Proteomes" id="UP000041254"/>
    </source>
</evidence>
<dbReference type="InterPro" id="IPR005821">
    <property type="entry name" value="Ion_trans_dom"/>
</dbReference>
<accession>A0A0G4GHL9</accession>
<keyword evidence="10 13" id="KW-0472">Membrane</keyword>
<dbReference type="SUPFAM" id="SSF51206">
    <property type="entry name" value="cAMP-binding domain-like"/>
    <property type="match status" value="1"/>
</dbReference>
<dbReference type="Gene3D" id="1.10.287.70">
    <property type="match status" value="1"/>
</dbReference>
<evidence type="ECO:0000256" key="1">
    <source>
        <dbReference type="ARBA" id="ARBA00004141"/>
    </source>
</evidence>